<dbReference type="GO" id="GO:0032968">
    <property type="term" value="P:positive regulation of transcription elongation by RNA polymerase II"/>
    <property type="evidence" value="ECO:0007669"/>
    <property type="project" value="InterPro"/>
</dbReference>
<feature type="region of interest" description="Disordered" evidence="1">
    <location>
        <begin position="716"/>
        <end position="760"/>
    </location>
</feature>
<dbReference type="InterPro" id="IPR000210">
    <property type="entry name" value="BTB/POZ_dom"/>
</dbReference>
<gene>
    <name evidence="3" type="primary">LOC120442285</name>
</gene>
<feature type="compositionally biased region" description="Basic and acidic residues" evidence="1">
    <location>
        <begin position="923"/>
        <end position="939"/>
    </location>
</feature>
<organism evidence="3 4">
    <name type="scientific">Oreochromis aureus</name>
    <name type="common">Israeli tilapia</name>
    <name type="synonym">Chromis aureus</name>
    <dbReference type="NCBI Taxonomy" id="47969"/>
    <lineage>
        <taxon>Eukaryota</taxon>
        <taxon>Metazoa</taxon>
        <taxon>Chordata</taxon>
        <taxon>Craniata</taxon>
        <taxon>Vertebrata</taxon>
        <taxon>Euteleostomi</taxon>
        <taxon>Actinopterygii</taxon>
        <taxon>Neopterygii</taxon>
        <taxon>Teleostei</taxon>
        <taxon>Neoteleostei</taxon>
        <taxon>Acanthomorphata</taxon>
        <taxon>Ovalentaria</taxon>
        <taxon>Cichlomorphae</taxon>
        <taxon>Cichliformes</taxon>
        <taxon>Cichlidae</taxon>
        <taxon>African cichlids</taxon>
        <taxon>Pseudocrenilabrinae</taxon>
        <taxon>Oreochromini</taxon>
        <taxon>Oreochromis</taxon>
    </lineage>
</organism>
<dbReference type="RefSeq" id="XP_039474441.1">
    <property type="nucleotide sequence ID" value="XM_039618507.1"/>
</dbReference>
<feature type="region of interest" description="Disordered" evidence="1">
    <location>
        <begin position="876"/>
        <end position="905"/>
    </location>
</feature>
<evidence type="ECO:0000259" key="2">
    <source>
        <dbReference type="PROSITE" id="PS50097"/>
    </source>
</evidence>
<dbReference type="PANTHER" id="PTHR47639">
    <property type="entry name" value="BTB/POZ DOMAIN-CONTAINING PROTEIN 18"/>
    <property type="match status" value="1"/>
</dbReference>
<feature type="region of interest" description="Disordered" evidence="1">
    <location>
        <begin position="567"/>
        <end position="609"/>
    </location>
</feature>
<protein>
    <recommendedName>
        <fullName evidence="2">BTB domain-containing protein</fullName>
    </recommendedName>
</protein>
<evidence type="ECO:0000313" key="3">
    <source>
        <dbReference type="Ensembl" id="ENSOABP00000072828.1"/>
    </source>
</evidence>
<dbReference type="KEGG" id="oau:120442285"/>
<feature type="region of interest" description="Disordered" evidence="1">
    <location>
        <begin position="923"/>
        <end position="993"/>
    </location>
</feature>
<dbReference type="PANTHER" id="PTHR47639:SF1">
    <property type="entry name" value="BTB_POZ DOMAIN-CONTAINING PROTEIN 18"/>
    <property type="match status" value="1"/>
</dbReference>
<feature type="region of interest" description="Disordered" evidence="1">
    <location>
        <begin position="455"/>
        <end position="549"/>
    </location>
</feature>
<reference evidence="3" key="3">
    <citation type="submission" date="2025-09" db="UniProtKB">
        <authorList>
            <consortium name="Ensembl"/>
        </authorList>
    </citation>
    <scope>IDENTIFICATION</scope>
</reference>
<dbReference type="PROSITE" id="PS50097">
    <property type="entry name" value="BTB"/>
    <property type="match status" value="1"/>
</dbReference>
<dbReference type="Ensembl" id="ENSOABT00000082731.1">
    <property type="protein sequence ID" value="ENSOABP00000072828.1"/>
    <property type="gene ID" value="ENSOABG00000027512.1"/>
</dbReference>
<dbReference type="AlphaFoldDB" id="A0AAZ1XZ64"/>
<feature type="compositionally biased region" description="Polar residues" evidence="1">
    <location>
        <begin position="584"/>
        <end position="609"/>
    </location>
</feature>
<accession>A0AAZ1XZ64</accession>
<reference evidence="3" key="2">
    <citation type="submission" date="2025-08" db="UniProtKB">
        <authorList>
            <consortium name="Ensembl"/>
        </authorList>
    </citation>
    <scope>IDENTIFICATION</scope>
</reference>
<feature type="compositionally biased region" description="Low complexity" evidence="1">
    <location>
        <begin position="518"/>
        <end position="535"/>
    </location>
</feature>
<dbReference type="InterPro" id="IPR042915">
    <property type="entry name" value="BTBD18"/>
</dbReference>
<feature type="domain" description="BTB" evidence="2">
    <location>
        <begin position="45"/>
        <end position="114"/>
    </location>
</feature>
<feature type="compositionally biased region" description="Polar residues" evidence="1">
    <location>
        <begin position="460"/>
        <end position="476"/>
    </location>
</feature>
<dbReference type="Proteomes" id="UP000472276">
    <property type="component" value="Unassembled WGS sequence"/>
</dbReference>
<feature type="compositionally biased region" description="Polar residues" evidence="1">
    <location>
        <begin position="489"/>
        <end position="517"/>
    </location>
</feature>
<evidence type="ECO:0000256" key="1">
    <source>
        <dbReference type="SAM" id="MobiDB-lite"/>
    </source>
</evidence>
<feature type="compositionally biased region" description="Basic and acidic residues" evidence="1">
    <location>
        <begin position="358"/>
        <end position="368"/>
    </location>
</feature>
<feature type="compositionally biased region" description="Basic residues" evidence="1">
    <location>
        <begin position="751"/>
        <end position="760"/>
    </location>
</feature>
<sequence length="1158" mass="126623">MSPSISSPLCSSSEVDGEMWCYQKPGFDTLLLTELQRQQQCSQFCDTLLKAEGVSIPAHSCILSAISPHISSALSSTPTPAAGQSRLLEFRALGACTLLHLVRLLYSGEMAGEGEREKQQAISAAAKLGIHGLVEVTKRECKSRDGVAQCAEIGVQTEPLMSESEGRPGRWRREVRDGSTFLWKEIMSDGGKDVCTQTDELELNTAPPAHPAVSFETIDMSALQSIQHTDPLLVPPQIVPVSVVYPQNELTPQLSSAPLGSIPEAESTSVAVVTQPYTSVPPSLPHFMSQTTICNADPQSGWADQDVAVAEEWEEEQFKQFQGNIPGFISYFLNPDSEEEPRRGRAGRRRRSGVGGARRAETGKEKPGRPRAGGRGRGRGGLTQMVQEVGVSRLQKLFLLRWGMRTPRTGQGGGAAGRKLCLQTREVVKKGGHCERRRGRGIAWALSQVGDVLRSGEVRGSTTQRGRKNTGQQFEQGSRPVRPRRSRAKTATSTSFFPTPMQFTNAHTVSTSSHSFQASPSPHLPSPAASYASPPSCLPVPAPPPHEEQPEQIDRLLEEVMMGLDILPNNKGSASHAQHPLPAGSNTGASASSEITSSQNKPQSLTSELGESTEVAAVAGAAGRSSPTNGVVPVLDQPCEGELGDMLDQFLQSFEQHVESCRAREEMETSGVSSTETCQPHTLMNTYKKNKDHTTTPYIPQLQKSTHRIECSQTPELHIDENESQESRSQSRKAHAGCTVSPKRIEETRPTSKRQNKRRLKPYLFSLEKKRVKVRKPDDAVNRNTHARKEKQLKQIPVVNLERRDLLPAKVATPGHICQNLEGKGPEETKNISSIGKNPHGGFLKIYPIRSRLREPQIPDALLFLEEPLTAKRLPSAVQSGCRRRGRPRKNDPLSSSNRECSKPPILAQPADFCVADEQLEKNQERHEEELAVQPHEEVGGPTRRGQKRGAESDEDTSDNSTVAKRACFETPTQPPTSEPADFTSKLGATDPEETIDVETVSLTGDCLQEEKENLLWSELRLAEGSLTDEEVQSSADEIIDVDGDDENMEMKEEIHCQSRTAPTVFADLQPSVSPSQSANGSWDVVKDEVIDVIGGSSPVPEPVTITWTESSEGEEEEGGEQDVDVVGEHKDSASSVIFTAVIKDLVKRNVQTEVHFH</sequence>
<dbReference type="GeneID" id="120442285"/>
<dbReference type="SMART" id="SM00225">
    <property type="entry name" value="BTB"/>
    <property type="match status" value="1"/>
</dbReference>
<evidence type="ECO:0000313" key="4">
    <source>
        <dbReference type="Proteomes" id="UP000472276"/>
    </source>
</evidence>
<reference evidence="4" key="1">
    <citation type="submission" date="2020-03" db="EMBL/GenBank/DDBJ databases">
        <title>Evolution of repeat sequences and sex chromosomes of tilapia species revealed by chromosome-level genomes.</title>
        <authorList>
            <person name="Xu L."/>
            <person name="Tao W."/>
            <person name="Wang D."/>
            <person name="Zhou Q."/>
        </authorList>
    </citation>
    <scope>NUCLEOTIDE SEQUENCE [LARGE SCALE GENOMIC DNA]</scope>
    <source>
        <strain evidence="4">Israel</strain>
    </source>
</reference>
<dbReference type="Pfam" id="PF00651">
    <property type="entry name" value="BTB"/>
    <property type="match status" value="1"/>
</dbReference>
<dbReference type="Gene3D" id="3.30.710.10">
    <property type="entry name" value="Potassium Channel Kv1.1, Chain A"/>
    <property type="match status" value="1"/>
</dbReference>
<name>A0AAZ1XZ64_OREAU</name>
<proteinExistence type="predicted"/>
<dbReference type="InterPro" id="IPR011333">
    <property type="entry name" value="SKP1/BTB/POZ_sf"/>
</dbReference>
<feature type="region of interest" description="Disordered" evidence="1">
    <location>
        <begin position="333"/>
        <end position="381"/>
    </location>
</feature>
<dbReference type="SUPFAM" id="SSF54695">
    <property type="entry name" value="POZ domain"/>
    <property type="match status" value="1"/>
</dbReference>
<keyword evidence="4" id="KW-1185">Reference proteome</keyword>